<dbReference type="InterPro" id="IPR017932">
    <property type="entry name" value="GATase_2_dom"/>
</dbReference>
<dbReference type="EC" id="6.3.5.4" evidence="3"/>
<name>A0A1L8CM12_9PROT</name>
<comment type="caution">
    <text evidence="11">The sequence shown here is derived from an EMBL/GenBank/DDBJ whole genome shotgun (WGS) entry which is preliminary data.</text>
</comment>
<comment type="pathway">
    <text evidence="1">Amino-acid biosynthesis; L-asparagine biosynthesis; L-asparagine from L-aspartate (L-Gln route): step 1/1.</text>
</comment>
<protein>
    <recommendedName>
        <fullName evidence="3">asparagine synthase (glutamine-hydrolyzing)</fullName>
        <ecNumber evidence="3">6.3.5.4</ecNumber>
    </recommendedName>
</protein>
<keyword evidence="8" id="KW-0028">Amino-acid biosynthesis</keyword>
<evidence type="ECO:0000256" key="2">
    <source>
        <dbReference type="ARBA" id="ARBA00005752"/>
    </source>
</evidence>
<keyword evidence="5 9" id="KW-0067">ATP-binding</keyword>
<dbReference type="OrthoDB" id="9763290at2"/>
<keyword evidence="12" id="KW-1185">Reference proteome</keyword>
<accession>A0A1L8CM12</accession>
<evidence type="ECO:0000256" key="8">
    <source>
        <dbReference type="PIRSR" id="PIRSR001589-1"/>
    </source>
</evidence>
<dbReference type="CDD" id="cd00712">
    <property type="entry name" value="AsnB"/>
    <property type="match status" value="1"/>
</dbReference>
<comment type="similarity">
    <text evidence="2">Belongs to the asparagine synthetase family.</text>
</comment>
<dbReference type="InterPro" id="IPR014729">
    <property type="entry name" value="Rossmann-like_a/b/a_fold"/>
</dbReference>
<dbReference type="SUPFAM" id="SSF56235">
    <property type="entry name" value="N-terminal nucleophile aminohydrolases (Ntn hydrolases)"/>
    <property type="match status" value="1"/>
</dbReference>
<sequence>MCGFIAAVTDGVFSQESADRALDRLAVRGPDGVGEWKEDGIYLGHRRLAILDLDHRAEQPMHSICNRYVIVFNGEIYNYKVLRSEMETQGKIFRTTSDTEVILALFAAEGEAMLERLHGMFSFVIWDRTTRKVFAARDPYGIKPLYIATIANGVLLGSQVKALVATGMVSKEPDEYGQAGFWMLGSVPEPHTWYRDIQAVQAGHCLWIEDSKVISFRKWYDIGEAWHTEPTIQALSNEEVGVQIRDALRESVERHLVADVPVGVFLSGGIDSGALAGLMVEAGTRDLEGITIAYDEFAGSHEDEAPVASRIAHHYGISHHIRRITQEEFLEDLPKILDAMDQPSIDGVNTWYASKAVAERGLKVVVSGVGGDELFFGYDSFRRLPLLVRIWEGLSQLPGAMSLARTVAQVQAKRTGNGRWRYAPEWAQTMAGAWWLRRSLNGPDVFSELMDSELAAKELQDFNVERQVESMTGSLGADRMMALAQIESMTYMRNQLLRDSDWASMSHSVELRTPLVDSFLLQQLQPLIPEFKRFPNKMLLANAPKNPLPQEIVERRKTGFAIPVKRWFREGVLNSQCTEEAKGERLDWLKYIDQTYDEAKL</sequence>
<dbReference type="GO" id="GO:0005829">
    <property type="term" value="C:cytosol"/>
    <property type="evidence" value="ECO:0007669"/>
    <property type="project" value="TreeGrafter"/>
</dbReference>
<dbReference type="STRING" id="1921010.MMIC_P0847"/>
<evidence type="ECO:0000256" key="3">
    <source>
        <dbReference type="ARBA" id="ARBA00012737"/>
    </source>
</evidence>
<keyword evidence="11" id="KW-0436">Ligase</keyword>
<feature type="domain" description="Glutamine amidotransferase type-2" evidence="10">
    <location>
        <begin position="2"/>
        <end position="211"/>
    </location>
</feature>
<keyword evidence="6 8" id="KW-0315">Glutamine amidotransferase</keyword>
<dbReference type="Gene3D" id="3.60.20.10">
    <property type="entry name" value="Glutamine Phosphoribosylpyrophosphate, subunit 1, domain 1"/>
    <property type="match status" value="1"/>
</dbReference>
<evidence type="ECO:0000256" key="5">
    <source>
        <dbReference type="ARBA" id="ARBA00022840"/>
    </source>
</evidence>
<dbReference type="SUPFAM" id="SSF52402">
    <property type="entry name" value="Adenine nucleotide alpha hydrolases-like"/>
    <property type="match status" value="1"/>
</dbReference>
<dbReference type="NCBIfam" id="TIGR01536">
    <property type="entry name" value="asn_synth_AEB"/>
    <property type="match status" value="1"/>
</dbReference>
<dbReference type="AlphaFoldDB" id="A0A1L8CM12"/>
<evidence type="ECO:0000256" key="6">
    <source>
        <dbReference type="ARBA" id="ARBA00022962"/>
    </source>
</evidence>
<comment type="catalytic activity">
    <reaction evidence="7">
        <text>L-aspartate + L-glutamine + ATP + H2O = L-asparagine + L-glutamate + AMP + diphosphate + H(+)</text>
        <dbReference type="Rhea" id="RHEA:12228"/>
        <dbReference type="ChEBI" id="CHEBI:15377"/>
        <dbReference type="ChEBI" id="CHEBI:15378"/>
        <dbReference type="ChEBI" id="CHEBI:29985"/>
        <dbReference type="ChEBI" id="CHEBI:29991"/>
        <dbReference type="ChEBI" id="CHEBI:30616"/>
        <dbReference type="ChEBI" id="CHEBI:33019"/>
        <dbReference type="ChEBI" id="CHEBI:58048"/>
        <dbReference type="ChEBI" id="CHEBI:58359"/>
        <dbReference type="ChEBI" id="CHEBI:456215"/>
        <dbReference type="EC" id="6.3.5.4"/>
    </reaction>
</comment>
<dbReference type="RefSeq" id="WP_072659218.1">
    <property type="nucleotide sequence ID" value="NZ_BDFD01000005.1"/>
</dbReference>
<evidence type="ECO:0000313" key="11">
    <source>
        <dbReference type="EMBL" id="GAV19889.1"/>
    </source>
</evidence>
<dbReference type="GO" id="GO:0005524">
    <property type="term" value="F:ATP binding"/>
    <property type="evidence" value="ECO:0007669"/>
    <property type="project" value="UniProtKB-KW"/>
</dbReference>
<dbReference type="Proteomes" id="UP000231632">
    <property type="component" value="Unassembled WGS sequence"/>
</dbReference>
<evidence type="ECO:0000256" key="4">
    <source>
        <dbReference type="ARBA" id="ARBA00022741"/>
    </source>
</evidence>
<organism evidence="11 12">
    <name type="scientific">Mariprofundus micogutta</name>
    <dbReference type="NCBI Taxonomy" id="1921010"/>
    <lineage>
        <taxon>Bacteria</taxon>
        <taxon>Pseudomonadati</taxon>
        <taxon>Pseudomonadota</taxon>
        <taxon>Candidatius Mariprofundia</taxon>
        <taxon>Mariprofundales</taxon>
        <taxon>Mariprofundaceae</taxon>
        <taxon>Mariprofundus</taxon>
    </lineage>
</organism>
<dbReference type="GO" id="GO:0004066">
    <property type="term" value="F:asparagine synthase (glutamine-hydrolyzing) activity"/>
    <property type="evidence" value="ECO:0007669"/>
    <property type="project" value="UniProtKB-EC"/>
</dbReference>
<dbReference type="InterPro" id="IPR001962">
    <property type="entry name" value="Asn_synthase"/>
</dbReference>
<feature type="binding site" evidence="9">
    <location>
        <position position="98"/>
    </location>
    <ligand>
        <name>L-glutamine</name>
        <dbReference type="ChEBI" id="CHEBI:58359"/>
    </ligand>
</feature>
<dbReference type="PANTHER" id="PTHR43284">
    <property type="entry name" value="ASPARAGINE SYNTHETASE (GLUTAMINE-HYDROLYZING)"/>
    <property type="match status" value="1"/>
</dbReference>
<dbReference type="PROSITE" id="PS51278">
    <property type="entry name" value="GATASE_TYPE_2"/>
    <property type="match status" value="1"/>
</dbReference>
<dbReference type="PANTHER" id="PTHR43284:SF1">
    <property type="entry name" value="ASPARAGINE SYNTHETASE"/>
    <property type="match status" value="1"/>
</dbReference>
<evidence type="ECO:0000256" key="7">
    <source>
        <dbReference type="ARBA" id="ARBA00048741"/>
    </source>
</evidence>
<dbReference type="CDD" id="cd01991">
    <property type="entry name" value="Asn_synthase_B_C"/>
    <property type="match status" value="1"/>
</dbReference>
<dbReference type="InterPro" id="IPR033738">
    <property type="entry name" value="AsnB_N"/>
</dbReference>
<dbReference type="PIRSF" id="PIRSF001589">
    <property type="entry name" value="Asn_synthetase_glu-h"/>
    <property type="match status" value="1"/>
</dbReference>
<keyword evidence="4 9" id="KW-0547">Nucleotide-binding</keyword>
<dbReference type="InterPro" id="IPR051786">
    <property type="entry name" value="ASN_synthetase/amidase"/>
</dbReference>
<dbReference type="InterPro" id="IPR029055">
    <property type="entry name" value="Ntn_hydrolases_N"/>
</dbReference>
<evidence type="ECO:0000256" key="1">
    <source>
        <dbReference type="ARBA" id="ARBA00005187"/>
    </source>
</evidence>
<reference evidence="11 12" key="1">
    <citation type="journal article" date="2017" name="Arch. Microbiol.">
        <title>Mariprofundus micogutta sp. nov., a novel iron-oxidizing zetaproteobacterium isolated from a deep-sea hydrothermal field at the Bayonnaise knoll of the Izu-Ogasawara arc, and a description of Mariprofundales ord. nov. and Zetaproteobacteria classis nov.</title>
        <authorList>
            <person name="Makita H."/>
            <person name="Tanaka E."/>
            <person name="Mitsunobu S."/>
            <person name="Miyazaki M."/>
            <person name="Nunoura T."/>
            <person name="Uematsu K."/>
            <person name="Takaki Y."/>
            <person name="Nishi S."/>
            <person name="Shimamura S."/>
            <person name="Takai K."/>
        </authorList>
    </citation>
    <scope>NUCLEOTIDE SEQUENCE [LARGE SCALE GENOMIC DNA]</scope>
    <source>
        <strain evidence="11 12">ET2</strain>
    </source>
</reference>
<dbReference type="Gene3D" id="3.40.50.620">
    <property type="entry name" value="HUPs"/>
    <property type="match status" value="1"/>
</dbReference>
<evidence type="ECO:0000256" key="9">
    <source>
        <dbReference type="PIRSR" id="PIRSR001589-2"/>
    </source>
</evidence>
<dbReference type="InterPro" id="IPR006426">
    <property type="entry name" value="Asn_synth_AEB"/>
</dbReference>
<keyword evidence="8" id="KW-0061">Asparagine biosynthesis</keyword>
<proteinExistence type="inferred from homology"/>
<dbReference type="Pfam" id="PF13537">
    <property type="entry name" value="GATase_7"/>
    <property type="match status" value="1"/>
</dbReference>
<dbReference type="GO" id="GO:0006529">
    <property type="term" value="P:asparagine biosynthetic process"/>
    <property type="evidence" value="ECO:0007669"/>
    <property type="project" value="UniProtKB-KW"/>
</dbReference>
<evidence type="ECO:0000313" key="12">
    <source>
        <dbReference type="Proteomes" id="UP000231632"/>
    </source>
</evidence>
<feature type="binding site" evidence="9">
    <location>
        <begin position="367"/>
        <end position="368"/>
    </location>
    <ligand>
        <name>ATP</name>
        <dbReference type="ChEBI" id="CHEBI:30616"/>
    </ligand>
</feature>
<evidence type="ECO:0000259" key="10">
    <source>
        <dbReference type="PROSITE" id="PS51278"/>
    </source>
</evidence>
<dbReference type="Pfam" id="PF00733">
    <property type="entry name" value="Asn_synthase"/>
    <property type="match status" value="1"/>
</dbReference>
<gene>
    <name evidence="11" type="ORF">MMIC_P0847</name>
</gene>
<feature type="active site" description="For GATase activity" evidence="8">
    <location>
        <position position="2"/>
    </location>
</feature>
<dbReference type="EMBL" id="BDFD01000005">
    <property type="protein sequence ID" value="GAV19889.1"/>
    <property type="molecule type" value="Genomic_DNA"/>
</dbReference>